<evidence type="ECO:0000259" key="15">
    <source>
        <dbReference type="PROSITE" id="PS51104"/>
    </source>
</evidence>
<keyword evidence="3" id="KW-0813">Transport</keyword>
<evidence type="ECO:0000313" key="17">
    <source>
        <dbReference type="Proteomes" id="UP000295735"/>
    </source>
</evidence>
<dbReference type="Pfam" id="PF00359">
    <property type="entry name" value="PTS_EIIA_2"/>
    <property type="match status" value="1"/>
</dbReference>
<comment type="caution">
    <text evidence="16">The sequence shown here is derived from an EMBL/GenBank/DDBJ whole genome shotgun (WGS) entry which is preliminary data.</text>
</comment>
<comment type="subcellular location">
    <subcellularLocation>
        <location evidence="1">Cell inner membrane</location>
        <topology evidence="1">Multi-pass membrane protein</topology>
    </subcellularLocation>
</comment>
<evidence type="ECO:0000259" key="14">
    <source>
        <dbReference type="PROSITE" id="PS51099"/>
    </source>
</evidence>
<sequence>MRITDLLTASTIALDLRASSKDAVINELVDTLWSAGKLNDKEKYHAAIHAREAQSTTGIGEGIAIPHAKTDAVKTPAIAFGKSKPGVDYQSLDGTPAHLFFMIAAPAGGAQTHLDALAKLSGMLMNEDVRRQLLDARSKEEVLAIIDAHDEPEERHKEAAVVTAPTQEPDENLILAVTACPTGIAHTYMAADSLKNKAARMGVPIKVETNGSGGVKNKLTADEIRRAKGIIVAADVNVDTARFHGKNVVMVPVADGIKRPEELITMAQDESRPKFVAKGGAGTSSTGSEKTGFYKHLMNGVSNMLPFVVAGGILMAIAFMFGITSFDPTKSDYNPFAQALWTIGNGSAFALMIPILAGFIAMSIADRPGLAPGMVGGMLAMSGGSGFLGGLIAGFLAGYLVQGIKKLLSFLPRALEGTKPTLLYPLLGVLSTGLIMYYIINPPTKWLNDWMNTTLSGMNGANIVLLGLILGGMMAIDMGGPINKASYAFGIAAIAGNNYAPITAAMIGGMVPPLAIAVSMMLFKRKYTKTQRGSIVSNLIMGASFITEGAIPFAAADPLRVIPSMIAGSATAGAMAMAFGCRIPAPHGGLWVAGLDKGHLFGFLVSLVVGTLISAVIYGLIKPKLSEEELAQEMDTERAAQA</sequence>
<keyword evidence="5" id="KW-0597">Phosphoprotein</keyword>
<dbReference type="InterPro" id="IPR036095">
    <property type="entry name" value="PTS_EIIB-like_sf"/>
</dbReference>
<dbReference type="InterPro" id="IPR013014">
    <property type="entry name" value="PTS_EIIC_2"/>
</dbReference>
<evidence type="ECO:0000256" key="1">
    <source>
        <dbReference type="ARBA" id="ARBA00004429"/>
    </source>
</evidence>
<evidence type="ECO:0000256" key="5">
    <source>
        <dbReference type="ARBA" id="ARBA00022553"/>
    </source>
</evidence>
<dbReference type="EMBL" id="SCWC02000001">
    <property type="protein sequence ID" value="KAA1042409.1"/>
    <property type="molecule type" value="Genomic_DNA"/>
</dbReference>
<dbReference type="PROSITE" id="PS51099">
    <property type="entry name" value="PTS_EIIB_TYPE_2"/>
    <property type="match status" value="1"/>
</dbReference>
<evidence type="ECO:0000256" key="6">
    <source>
        <dbReference type="ARBA" id="ARBA00022597"/>
    </source>
</evidence>
<feature type="transmembrane region" description="Helical" evidence="12">
    <location>
        <begin position="304"/>
        <end position="326"/>
    </location>
</feature>
<feature type="domain" description="PTS EIIA type-2" evidence="13">
    <location>
        <begin position="5"/>
        <end position="149"/>
    </location>
</feature>
<dbReference type="InterPro" id="IPR016152">
    <property type="entry name" value="PTrfase/Anion_transptr"/>
</dbReference>
<name>A0ABQ6RB65_9STAP</name>
<keyword evidence="9 12" id="KW-0812">Transmembrane</keyword>
<dbReference type="InterPro" id="IPR050864">
    <property type="entry name" value="Bacterial_PTS_Sugar_Transport"/>
</dbReference>
<dbReference type="NCBIfam" id="TIGR01427">
    <property type="entry name" value="PTS_IIC_fructo"/>
    <property type="match status" value="1"/>
</dbReference>
<accession>A0ABQ6RB65</accession>
<keyword evidence="6" id="KW-0762">Sugar transport</keyword>
<dbReference type="PROSITE" id="PS00372">
    <property type="entry name" value="PTS_EIIA_TYPE_2_HIS"/>
    <property type="match status" value="1"/>
</dbReference>
<evidence type="ECO:0000256" key="10">
    <source>
        <dbReference type="ARBA" id="ARBA00022989"/>
    </source>
</evidence>
<evidence type="ECO:0000256" key="9">
    <source>
        <dbReference type="ARBA" id="ARBA00022692"/>
    </source>
</evidence>
<evidence type="ECO:0000256" key="12">
    <source>
        <dbReference type="SAM" id="Phobius"/>
    </source>
</evidence>
<keyword evidence="11 12" id="KW-0472">Membrane</keyword>
<dbReference type="Gene3D" id="3.40.930.10">
    <property type="entry name" value="Mannitol-specific EII, Chain A"/>
    <property type="match status" value="1"/>
</dbReference>
<evidence type="ECO:0000256" key="7">
    <source>
        <dbReference type="ARBA" id="ARBA00022679"/>
    </source>
</evidence>
<dbReference type="SUPFAM" id="SSF52794">
    <property type="entry name" value="PTS system IIB component-like"/>
    <property type="match status" value="1"/>
</dbReference>
<feature type="transmembrane region" description="Helical" evidence="12">
    <location>
        <begin position="346"/>
        <end position="365"/>
    </location>
</feature>
<dbReference type="PANTHER" id="PTHR30505:SF28">
    <property type="entry name" value="PTS SYSTEM 2-O-ALPHA-MANNOSYL-D-GLYCERATE-SPECIFIC EIIABC COMPONENT"/>
    <property type="match status" value="1"/>
</dbReference>
<feature type="domain" description="PTS EIIC type-2" evidence="15">
    <location>
        <begin position="293"/>
        <end position="630"/>
    </location>
</feature>
<comment type="subunit">
    <text evidence="2">Homodimer or homotrimer. Seems to be a monomer when not phosphorylated.</text>
</comment>
<feature type="domain" description="PTS EIIB type-2" evidence="14">
    <location>
        <begin position="174"/>
        <end position="269"/>
    </location>
</feature>
<evidence type="ECO:0000259" key="13">
    <source>
        <dbReference type="PROSITE" id="PS51094"/>
    </source>
</evidence>
<keyword evidence="10 12" id="KW-1133">Transmembrane helix</keyword>
<protein>
    <submittedName>
        <fullName evidence="16">PTS fructose transporter subunit IIC</fullName>
    </submittedName>
</protein>
<dbReference type="InterPro" id="IPR003353">
    <property type="entry name" value="PTS_IIB_fruc"/>
</dbReference>
<evidence type="ECO:0000256" key="3">
    <source>
        <dbReference type="ARBA" id="ARBA00022448"/>
    </source>
</evidence>
<dbReference type="RefSeq" id="WP_149457961.1">
    <property type="nucleotide sequence ID" value="NZ_SCWC02000001.1"/>
</dbReference>
<dbReference type="NCBIfam" id="TIGR00829">
    <property type="entry name" value="FRU"/>
    <property type="match status" value="1"/>
</dbReference>
<keyword evidence="4" id="KW-1003">Cell membrane</keyword>
<dbReference type="SUPFAM" id="SSF55804">
    <property type="entry name" value="Phoshotransferase/anion transport protein"/>
    <property type="match status" value="1"/>
</dbReference>
<proteinExistence type="predicted"/>
<evidence type="ECO:0000256" key="8">
    <source>
        <dbReference type="ARBA" id="ARBA00022683"/>
    </source>
</evidence>
<dbReference type="InterPro" id="IPR013011">
    <property type="entry name" value="PTS_EIIB_2"/>
</dbReference>
<dbReference type="NCBIfam" id="TIGR00848">
    <property type="entry name" value="fruA"/>
    <property type="match status" value="1"/>
</dbReference>
<dbReference type="Gene3D" id="3.40.50.2300">
    <property type="match status" value="1"/>
</dbReference>
<dbReference type="Pfam" id="PF02378">
    <property type="entry name" value="PTS_EIIC"/>
    <property type="match status" value="1"/>
</dbReference>
<dbReference type="PROSITE" id="PS51094">
    <property type="entry name" value="PTS_EIIA_TYPE_2"/>
    <property type="match status" value="1"/>
</dbReference>
<feature type="transmembrane region" description="Helical" evidence="12">
    <location>
        <begin position="502"/>
        <end position="523"/>
    </location>
</feature>
<dbReference type="PROSITE" id="PS51104">
    <property type="entry name" value="PTS_EIIC_TYPE_2"/>
    <property type="match status" value="1"/>
</dbReference>
<dbReference type="Pfam" id="PF02302">
    <property type="entry name" value="PTS_IIB"/>
    <property type="match status" value="1"/>
</dbReference>
<dbReference type="CDD" id="cd05569">
    <property type="entry name" value="PTS_IIB_fructose"/>
    <property type="match status" value="1"/>
</dbReference>
<dbReference type="InterPro" id="IPR002178">
    <property type="entry name" value="PTS_EIIA_type-2_dom"/>
</dbReference>
<keyword evidence="8" id="KW-0598">Phosphotransferase system</keyword>
<dbReference type="InterPro" id="IPR006327">
    <property type="entry name" value="PTS_IIC_fruc"/>
</dbReference>
<feature type="transmembrane region" description="Helical" evidence="12">
    <location>
        <begin position="535"/>
        <end position="555"/>
    </location>
</feature>
<dbReference type="InterPro" id="IPR003501">
    <property type="entry name" value="PTS_EIIB_2/3"/>
</dbReference>
<dbReference type="PANTHER" id="PTHR30505">
    <property type="entry name" value="FRUCTOSE-LIKE PERMEASE"/>
    <property type="match status" value="1"/>
</dbReference>
<keyword evidence="7" id="KW-0808">Transferase</keyword>
<dbReference type="CDD" id="cd00211">
    <property type="entry name" value="PTS_IIA_fru"/>
    <property type="match status" value="1"/>
</dbReference>
<feature type="transmembrane region" description="Helical" evidence="12">
    <location>
        <begin position="421"/>
        <end position="440"/>
    </location>
</feature>
<feature type="transmembrane region" description="Helical" evidence="12">
    <location>
        <begin position="461"/>
        <end position="482"/>
    </location>
</feature>
<feature type="transmembrane region" description="Helical" evidence="12">
    <location>
        <begin position="600"/>
        <end position="621"/>
    </location>
</feature>
<evidence type="ECO:0000256" key="11">
    <source>
        <dbReference type="ARBA" id="ARBA00023136"/>
    </source>
</evidence>
<dbReference type="InterPro" id="IPR003352">
    <property type="entry name" value="PTS_EIIC"/>
</dbReference>
<keyword evidence="17" id="KW-1185">Reference proteome</keyword>
<evidence type="ECO:0000256" key="2">
    <source>
        <dbReference type="ARBA" id="ARBA00011798"/>
    </source>
</evidence>
<gene>
    <name evidence="16" type="ORF">ERX35_000575</name>
</gene>
<evidence type="ECO:0000313" key="16">
    <source>
        <dbReference type="EMBL" id="KAA1042409.1"/>
    </source>
</evidence>
<dbReference type="Proteomes" id="UP000295735">
    <property type="component" value="Unassembled WGS sequence"/>
</dbReference>
<evidence type="ECO:0000256" key="4">
    <source>
        <dbReference type="ARBA" id="ARBA00022475"/>
    </source>
</evidence>
<dbReference type="InterPro" id="IPR004715">
    <property type="entry name" value="PTS_IIA_fruc"/>
</dbReference>
<reference evidence="16 17" key="1">
    <citation type="submission" date="2019-09" db="EMBL/GenBank/DDBJ databases">
        <authorList>
            <person name="Mazhar S."/>
            <person name="Altermann E."/>
            <person name="Hill C."/>
            <person name="Mcauliffe O."/>
        </authorList>
    </citation>
    <scope>NUCLEOTIDE SEQUENCE [LARGE SCALE GENOMIC DNA]</scope>
    <source>
        <strain evidence="16 17">ATCC 51831</strain>
    </source>
</reference>
<feature type="transmembrane region" description="Helical" evidence="12">
    <location>
        <begin position="377"/>
        <end position="401"/>
    </location>
</feature>
<organism evidence="16 17">
    <name type="scientific">Macrococcus equipercicus</name>
    <dbReference type="NCBI Taxonomy" id="69967"/>
    <lineage>
        <taxon>Bacteria</taxon>
        <taxon>Bacillati</taxon>
        <taxon>Bacillota</taxon>
        <taxon>Bacilli</taxon>
        <taxon>Bacillales</taxon>
        <taxon>Staphylococcaceae</taxon>
        <taxon>Macrococcus</taxon>
    </lineage>
</organism>